<protein>
    <submittedName>
        <fullName evidence="2">Uncharacterized protein</fullName>
    </submittedName>
</protein>
<feature type="compositionally biased region" description="Polar residues" evidence="1">
    <location>
        <begin position="218"/>
        <end position="228"/>
    </location>
</feature>
<proteinExistence type="predicted"/>
<evidence type="ECO:0000313" key="3">
    <source>
        <dbReference type="Proteomes" id="UP001221757"/>
    </source>
</evidence>
<reference evidence="2" key="1">
    <citation type="submission" date="2023-03" db="EMBL/GenBank/DDBJ databases">
        <title>Massive genome expansion in bonnet fungi (Mycena s.s.) driven by repeated elements and novel gene families across ecological guilds.</title>
        <authorList>
            <consortium name="Lawrence Berkeley National Laboratory"/>
            <person name="Harder C.B."/>
            <person name="Miyauchi S."/>
            <person name="Viragh M."/>
            <person name="Kuo A."/>
            <person name="Thoen E."/>
            <person name="Andreopoulos B."/>
            <person name="Lu D."/>
            <person name="Skrede I."/>
            <person name="Drula E."/>
            <person name="Henrissat B."/>
            <person name="Morin E."/>
            <person name="Kohler A."/>
            <person name="Barry K."/>
            <person name="LaButti K."/>
            <person name="Morin E."/>
            <person name="Salamov A."/>
            <person name="Lipzen A."/>
            <person name="Mereny Z."/>
            <person name="Hegedus B."/>
            <person name="Baldrian P."/>
            <person name="Stursova M."/>
            <person name="Weitz H."/>
            <person name="Taylor A."/>
            <person name="Grigoriev I.V."/>
            <person name="Nagy L.G."/>
            <person name="Martin F."/>
            <person name="Kauserud H."/>
        </authorList>
    </citation>
    <scope>NUCLEOTIDE SEQUENCE</scope>
    <source>
        <strain evidence="2">CBHHK067</strain>
    </source>
</reference>
<dbReference type="Proteomes" id="UP001221757">
    <property type="component" value="Unassembled WGS sequence"/>
</dbReference>
<accession>A0AAD7CMJ9</accession>
<organism evidence="2 3">
    <name type="scientific">Mycena rosella</name>
    <name type="common">Pink bonnet</name>
    <name type="synonym">Agaricus rosellus</name>
    <dbReference type="NCBI Taxonomy" id="1033263"/>
    <lineage>
        <taxon>Eukaryota</taxon>
        <taxon>Fungi</taxon>
        <taxon>Dikarya</taxon>
        <taxon>Basidiomycota</taxon>
        <taxon>Agaricomycotina</taxon>
        <taxon>Agaricomycetes</taxon>
        <taxon>Agaricomycetidae</taxon>
        <taxon>Agaricales</taxon>
        <taxon>Marasmiineae</taxon>
        <taxon>Mycenaceae</taxon>
        <taxon>Mycena</taxon>
    </lineage>
</organism>
<sequence>MRDPIPNPVGWVGSHLSDPIPLGCRKSVGLGWDGGLGSWDHWDRLSLPVVHREYNNTKFNPDRECTSYIECTLPLNGAHCKCSLFILAVDTPQIVSTLPRTICNKICARQGRKQGGGDCMQRRGGCGRMREEWVNLQHGQRVSRGYMCGTHSMLADSAPTRQIANGLEPRTNAAWNAAGHGPASGCSGCGVLLLCTRPMSEGEDEDEAMATKGGGSGTAQRSSARGKT</sequence>
<comment type="caution">
    <text evidence="2">The sequence shown here is derived from an EMBL/GenBank/DDBJ whole genome shotgun (WGS) entry which is preliminary data.</text>
</comment>
<name>A0AAD7CMJ9_MYCRO</name>
<dbReference type="AlphaFoldDB" id="A0AAD7CMJ9"/>
<keyword evidence="3" id="KW-1185">Reference proteome</keyword>
<feature type="region of interest" description="Disordered" evidence="1">
    <location>
        <begin position="200"/>
        <end position="228"/>
    </location>
</feature>
<evidence type="ECO:0000313" key="2">
    <source>
        <dbReference type="EMBL" id="KAJ7653442.1"/>
    </source>
</evidence>
<dbReference type="EMBL" id="JARKIE010000335">
    <property type="protein sequence ID" value="KAJ7653442.1"/>
    <property type="molecule type" value="Genomic_DNA"/>
</dbReference>
<evidence type="ECO:0000256" key="1">
    <source>
        <dbReference type="SAM" id="MobiDB-lite"/>
    </source>
</evidence>
<gene>
    <name evidence="2" type="ORF">B0H17DRAFT_1147093</name>
</gene>